<dbReference type="GO" id="GO:1990904">
    <property type="term" value="C:ribonucleoprotein complex"/>
    <property type="evidence" value="ECO:0007669"/>
    <property type="project" value="UniProtKB-KW"/>
</dbReference>
<proteinExistence type="predicted"/>
<feature type="compositionally biased region" description="Basic residues" evidence="3">
    <location>
        <begin position="22"/>
        <end position="34"/>
    </location>
</feature>
<gene>
    <name evidence="5" type="ORF">ENU08_00825</name>
    <name evidence="4" type="ORF">ENU41_07010</name>
</gene>
<dbReference type="EMBL" id="DTBD01000006">
    <property type="protein sequence ID" value="HGQ63778.1"/>
    <property type="molecule type" value="Genomic_DNA"/>
</dbReference>
<dbReference type="Pfam" id="PF04758">
    <property type="entry name" value="Ribosomal_S30"/>
    <property type="match status" value="1"/>
</dbReference>
<name>A0A7C4JIK9_9CREN</name>
<dbReference type="GO" id="GO:0003735">
    <property type="term" value="F:structural constituent of ribosome"/>
    <property type="evidence" value="ECO:0007669"/>
    <property type="project" value="InterPro"/>
</dbReference>
<comment type="caution">
    <text evidence="5">The sequence shown here is derived from an EMBL/GenBank/DDBJ whole genome shotgun (WGS) entry which is preliminary data.</text>
</comment>
<dbReference type="GO" id="GO:0006412">
    <property type="term" value="P:translation"/>
    <property type="evidence" value="ECO:0007669"/>
    <property type="project" value="InterPro"/>
</dbReference>
<sequence>MPSHGSLTKAGKVRGQTPKIQPKPKRNLVPRTRNRREYWIRHRKAQGLPVPTVVPPSCVPRKKVSTPSS</sequence>
<dbReference type="NCBIfam" id="NF006817">
    <property type="entry name" value="PRK09336.1"/>
    <property type="match status" value="1"/>
</dbReference>
<dbReference type="AlphaFoldDB" id="A0A7C4JIK9"/>
<keyword evidence="2" id="KW-0687">Ribonucleoprotein</keyword>
<feature type="region of interest" description="Disordered" evidence="3">
    <location>
        <begin position="1"/>
        <end position="34"/>
    </location>
</feature>
<accession>A0A7C4JIK9</accession>
<reference evidence="5" key="1">
    <citation type="journal article" date="2020" name="mSystems">
        <title>Genome- and Community-Level Interaction Insights into Carbon Utilization and Element Cycling Functions of Hydrothermarchaeota in Hydrothermal Sediment.</title>
        <authorList>
            <person name="Zhou Z."/>
            <person name="Liu Y."/>
            <person name="Xu W."/>
            <person name="Pan J."/>
            <person name="Luo Z.H."/>
            <person name="Li M."/>
        </authorList>
    </citation>
    <scope>NUCLEOTIDE SEQUENCE [LARGE SCALE GENOMIC DNA]</scope>
    <source>
        <strain evidence="5">SpSt-637</strain>
        <strain evidence="4">SpSt-667</strain>
    </source>
</reference>
<evidence type="ECO:0000256" key="1">
    <source>
        <dbReference type="ARBA" id="ARBA00022980"/>
    </source>
</evidence>
<dbReference type="EMBL" id="DTCK01000041">
    <property type="protein sequence ID" value="HGQ36408.1"/>
    <property type="molecule type" value="Genomic_DNA"/>
</dbReference>
<dbReference type="InterPro" id="IPR006846">
    <property type="entry name" value="Ribosomal_eS30"/>
</dbReference>
<evidence type="ECO:0000256" key="2">
    <source>
        <dbReference type="ARBA" id="ARBA00023274"/>
    </source>
</evidence>
<keyword evidence="1 5" id="KW-0689">Ribosomal protein</keyword>
<evidence type="ECO:0000313" key="4">
    <source>
        <dbReference type="EMBL" id="HGQ36408.1"/>
    </source>
</evidence>
<organism evidence="5">
    <name type="scientific">Ignisphaera aggregans</name>
    <dbReference type="NCBI Taxonomy" id="334771"/>
    <lineage>
        <taxon>Archaea</taxon>
        <taxon>Thermoproteota</taxon>
        <taxon>Thermoprotei</taxon>
        <taxon>Desulfurococcales</taxon>
        <taxon>Desulfurococcaceae</taxon>
        <taxon>Ignisphaera</taxon>
    </lineage>
</organism>
<evidence type="ECO:0000313" key="5">
    <source>
        <dbReference type="EMBL" id="HGQ63778.1"/>
    </source>
</evidence>
<dbReference type="GO" id="GO:0005840">
    <property type="term" value="C:ribosome"/>
    <property type="evidence" value="ECO:0007669"/>
    <property type="project" value="UniProtKB-KW"/>
</dbReference>
<protein>
    <submittedName>
        <fullName evidence="5">30S ribosomal protein S30e</fullName>
    </submittedName>
</protein>
<evidence type="ECO:0000256" key="3">
    <source>
        <dbReference type="SAM" id="MobiDB-lite"/>
    </source>
</evidence>